<protein>
    <recommendedName>
        <fullName evidence="4">DUF1120 domain-containing protein</fullName>
    </recommendedName>
</protein>
<dbReference type="EMBL" id="MNPW01000004">
    <property type="protein sequence ID" value="ONH55211.1"/>
    <property type="molecule type" value="Genomic_DNA"/>
</dbReference>
<gene>
    <name evidence="2" type="ORF">BLL36_09930</name>
</gene>
<dbReference type="InterPro" id="IPR010546">
    <property type="entry name" value="DUF1120"/>
</dbReference>
<evidence type="ECO:0008006" key="4">
    <source>
        <dbReference type="Google" id="ProtNLM"/>
    </source>
</evidence>
<reference evidence="2 3" key="1">
    <citation type="submission" date="2016-10" db="EMBL/GenBank/DDBJ databases">
        <title>Pseudomonas lactis sp. nov. and Pseudomonas paralactis sp. nov., isolated from bovine raw milk.</title>
        <authorList>
            <person name="Von Neubeck M."/>
            <person name="Huptas C."/>
            <person name="Glueck C."/>
            <person name="Krewinkel M."/>
            <person name="Stoeckel M."/>
            <person name="Stressler T."/>
            <person name="Fischer L."/>
            <person name="Hinrichs J."/>
            <person name="Scherer S."/>
            <person name="Wenning M."/>
        </authorList>
    </citation>
    <scope>NUCLEOTIDE SEQUENCE [LARGE SCALE GENOMIC DNA]</scope>
    <source>
        <strain evidence="2 3">DSM 17516</strain>
    </source>
</reference>
<dbReference type="OrthoDB" id="6602106at2"/>
<evidence type="ECO:0000256" key="1">
    <source>
        <dbReference type="SAM" id="SignalP"/>
    </source>
</evidence>
<dbReference type="AlphaFoldDB" id="A0A1V2KED8"/>
<comment type="caution">
    <text evidence="2">The sequence shown here is derived from an EMBL/GenBank/DDBJ whole genome shotgun (WGS) entry which is preliminary data.</text>
</comment>
<evidence type="ECO:0000313" key="3">
    <source>
        <dbReference type="Proteomes" id="UP000189295"/>
    </source>
</evidence>
<dbReference type="Proteomes" id="UP000189295">
    <property type="component" value="Unassembled WGS sequence"/>
</dbReference>
<sequence length="207" mass="21331">MNTALKTLMSALMLTSAGTAMAASSVDLSVRGLITPSACEPTLSSGGVYDIGKISAKDLNADDFTNLGEHILQLTVTCDAATLMAIEPKDNRAGSSSDDANTRFGLGLINGTEKLGFLEMWLSSMLADGIEGRPIGSADGGLTWARKPSLAHDTITSVADTTTLAPLPVQLLTADLSLSASIAPANSLTLTNEVAIDGSVTLTVKYL</sequence>
<keyword evidence="1" id="KW-0732">Signal</keyword>
<name>A0A1V2KED8_PSECE</name>
<accession>A0A1V2KED8</accession>
<feature type="signal peptide" evidence="1">
    <location>
        <begin position="1"/>
        <end position="22"/>
    </location>
</feature>
<organism evidence="2 3">
    <name type="scientific">Pseudomonas cedrina subsp. cedrina</name>
    <dbReference type="NCBI Taxonomy" id="76762"/>
    <lineage>
        <taxon>Bacteria</taxon>
        <taxon>Pseudomonadati</taxon>
        <taxon>Pseudomonadota</taxon>
        <taxon>Gammaproteobacteria</taxon>
        <taxon>Pseudomonadales</taxon>
        <taxon>Pseudomonadaceae</taxon>
        <taxon>Pseudomonas</taxon>
    </lineage>
</organism>
<dbReference type="RefSeq" id="WP_076951289.1">
    <property type="nucleotide sequence ID" value="NZ_MNPW01000004.1"/>
</dbReference>
<dbReference type="Pfam" id="PF06551">
    <property type="entry name" value="DUF1120"/>
    <property type="match status" value="1"/>
</dbReference>
<feature type="chain" id="PRO_5010701988" description="DUF1120 domain-containing protein" evidence="1">
    <location>
        <begin position="23"/>
        <end position="207"/>
    </location>
</feature>
<evidence type="ECO:0000313" key="2">
    <source>
        <dbReference type="EMBL" id="ONH55211.1"/>
    </source>
</evidence>
<proteinExistence type="predicted"/>